<dbReference type="EMBL" id="QCXX01000003">
    <property type="protein sequence ID" value="PUV24178.1"/>
    <property type="molecule type" value="Genomic_DNA"/>
</dbReference>
<gene>
    <name evidence="1" type="ORF">DCO56_12490</name>
</gene>
<protein>
    <submittedName>
        <fullName evidence="1">Uncharacterized protein</fullName>
    </submittedName>
</protein>
<reference evidence="1 2" key="1">
    <citation type="submission" date="2018-04" db="EMBL/GenBank/DDBJ databases">
        <title>Sphingobacterium sp. M46 Genome.</title>
        <authorList>
            <person name="Cheng J."/>
            <person name="Li Y."/>
        </authorList>
    </citation>
    <scope>NUCLEOTIDE SEQUENCE [LARGE SCALE GENOMIC DNA]</scope>
    <source>
        <strain evidence="1 2">M46</strain>
    </source>
</reference>
<proteinExistence type="predicted"/>
<accession>A0A363NTY9</accession>
<organism evidence="1 2">
    <name type="scientific">Sphingobacterium athyrii</name>
    <dbReference type="NCBI Taxonomy" id="2152717"/>
    <lineage>
        <taxon>Bacteria</taxon>
        <taxon>Pseudomonadati</taxon>
        <taxon>Bacteroidota</taxon>
        <taxon>Sphingobacteriia</taxon>
        <taxon>Sphingobacteriales</taxon>
        <taxon>Sphingobacteriaceae</taxon>
        <taxon>Sphingobacterium</taxon>
    </lineage>
</organism>
<evidence type="ECO:0000313" key="2">
    <source>
        <dbReference type="Proteomes" id="UP000250831"/>
    </source>
</evidence>
<keyword evidence="2" id="KW-1185">Reference proteome</keyword>
<dbReference type="Proteomes" id="UP000250831">
    <property type="component" value="Unassembled WGS sequence"/>
</dbReference>
<name>A0A363NTY9_9SPHI</name>
<dbReference type="AlphaFoldDB" id="A0A363NTY9"/>
<sequence length="59" mass="7169">MFIESCVVVNDMMVVIRYIPWCNLFIAQWLNEFKLTMFRQEFIFNAIWLHQFAIGISCF</sequence>
<comment type="caution">
    <text evidence="1">The sequence shown here is derived from an EMBL/GenBank/DDBJ whole genome shotgun (WGS) entry which is preliminary data.</text>
</comment>
<evidence type="ECO:0000313" key="1">
    <source>
        <dbReference type="EMBL" id="PUV24178.1"/>
    </source>
</evidence>